<dbReference type="GO" id="GO:0055028">
    <property type="term" value="C:cortical microtubule"/>
    <property type="evidence" value="ECO:0007669"/>
    <property type="project" value="TreeGrafter"/>
</dbReference>
<protein>
    <submittedName>
        <fullName evidence="2">Uncharacterized protein</fullName>
    </submittedName>
</protein>
<dbReference type="Proteomes" id="UP000825729">
    <property type="component" value="Unassembled WGS sequence"/>
</dbReference>
<dbReference type="EMBL" id="JAINDJ010000006">
    <property type="protein sequence ID" value="KAG9443252.1"/>
    <property type="molecule type" value="Genomic_DNA"/>
</dbReference>
<feature type="compositionally biased region" description="Low complexity" evidence="1">
    <location>
        <begin position="470"/>
        <end position="493"/>
    </location>
</feature>
<feature type="compositionally biased region" description="Low complexity" evidence="1">
    <location>
        <begin position="147"/>
        <end position="169"/>
    </location>
</feature>
<dbReference type="AlphaFoldDB" id="A0AAV7E605"/>
<evidence type="ECO:0000313" key="3">
    <source>
        <dbReference type="Proteomes" id="UP000825729"/>
    </source>
</evidence>
<feature type="region of interest" description="Disordered" evidence="1">
    <location>
        <begin position="446"/>
        <end position="504"/>
    </location>
</feature>
<gene>
    <name evidence="2" type="ORF">H6P81_014592</name>
</gene>
<feature type="compositionally biased region" description="Low complexity" evidence="1">
    <location>
        <begin position="176"/>
        <end position="205"/>
    </location>
</feature>
<feature type="compositionally biased region" description="Polar residues" evidence="1">
    <location>
        <begin position="451"/>
        <end position="465"/>
    </location>
</feature>
<comment type="caution">
    <text evidence="2">The sequence shown here is derived from an EMBL/GenBank/DDBJ whole genome shotgun (WGS) entry which is preliminary data.</text>
</comment>
<feature type="compositionally biased region" description="Low complexity" evidence="1">
    <location>
        <begin position="297"/>
        <end position="312"/>
    </location>
</feature>
<reference evidence="2 3" key="1">
    <citation type="submission" date="2021-07" db="EMBL/GenBank/DDBJ databases">
        <title>The Aristolochia fimbriata genome: insights into angiosperm evolution, floral development and chemical biosynthesis.</title>
        <authorList>
            <person name="Jiao Y."/>
        </authorList>
    </citation>
    <scope>NUCLEOTIDE SEQUENCE [LARGE SCALE GENOMIC DNA]</scope>
    <source>
        <strain evidence="2">IBCAS-2021</strain>
        <tissue evidence="2">Leaf</tissue>
    </source>
</reference>
<feature type="compositionally biased region" description="Low complexity" evidence="1">
    <location>
        <begin position="261"/>
        <end position="284"/>
    </location>
</feature>
<dbReference type="PANTHER" id="PTHR31949:SF2">
    <property type="entry name" value="OS05G0480600 PROTEIN"/>
    <property type="match status" value="1"/>
</dbReference>
<sequence>MNRISRELPAGLRGFHPGSHQRRGRSINGDPVDRDESLDLFARTRHSQTVASSAESDGLMKLGMISVGSTRPLRSGMDDLLSSTEGGKHDYDWLLTPPETPLFSSLDANELHQSLATGRNSAVRSASINKPSRLSVSQSDNGPAKPVRSNSVTRSSVSNIHSSYSSNTNRTSVLNTSTASVSSSRPSTPTSRSSTVRSSPSTARPIAGRSSTPAKTRPSSIASTDKPRASAISSSDKSRPSQNPRPSTPTSRPQMPANLNPTASRSTSRPSTPTRRTPVPASTSVPARSSSVGRVPSTRNTAPSSRASSPSPRSRPLPQPIVPPDFPLDAPPNLRTTLPDRPVSAGRSRPGAAVTMRTSLEAAGPTNAPRRHSSPIVSRSRLPEVSRRSQHSNGHGAGVTEMNKGIPSRSSKPTSSTDSTGFGRTISKKSLDMALRHMDIRQNMGSIRGLSGNSLFPQSIRSSNPKGRLGRVSDSPSSVGSNGSENGNGSVRSPDPVHEAHGDNGRVMAKLSLESDIYESSRYDSLLLKEDLKNTNWLHSVEDKSDQSPIFDHRFELLPEPFSLI</sequence>
<evidence type="ECO:0000313" key="2">
    <source>
        <dbReference type="EMBL" id="KAG9443252.1"/>
    </source>
</evidence>
<feature type="compositionally biased region" description="Low complexity" evidence="1">
    <location>
        <begin position="408"/>
        <end position="420"/>
    </location>
</feature>
<feature type="compositionally biased region" description="Basic and acidic residues" evidence="1">
    <location>
        <begin position="495"/>
        <end position="504"/>
    </location>
</feature>
<feature type="region of interest" description="Disordered" evidence="1">
    <location>
        <begin position="117"/>
        <end position="425"/>
    </location>
</feature>
<dbReference type="PANTHER" id="PTHR31949">
    <property type="entry name" value="GASTRIC MUCIN-LIKE PROTEIN"/>
    <property type="match status" value="1"/>
</dbReference>
<feature type="compositionally biased region" description="Polar residues" evidence="1">
    <location>
        <begin position="209"/>
        <end position="223"/>
    </location>
</feature>
<proteinExistence type="predicted"/>
<feature type="compositionally biased region" description="Pro residues" evidence="1">
    <location>
        <begin position="313"/>
        <end position="330"/>
    </location>
</feature>
<accession>A0AAV7E605</accession>
<organism evidence="2 3">
    <name type="scientific">Aristolochia fimbriata</name>
    <name type="common">White veined hardy Dutchman's pipe vine</name>
    <dbReference type="NCBI Taxonomy" id="158543"/>
    <lineage>
        <taxon>Eukaryota</taxon>
        <taxon>Viridiplantae</taxon>
        <taxon>Streptophyta</taxon>
        <taxon>Embryophyta</taxon>
        <taxon>Tracheophyta</taxon>
        <taxon>Spermatophyta</taxon>
        <taxon>Magnoliopsida</taxon>
        <taxon>Magnoliidae</taxon>
        <taxon>Piperales</taxon>
        <taxon>Aristolochiaceae</taxon>
        <taxon>Aristolochia</taxon>
    </lineage>
</organism>
<feature type="region of interest" description="Disordered" evidence="1">
    <location>
        <begin position="1"/>
        <end position="34"/>
    </location>
</feature>
<feature type="compositionally biased region" description="Polar residues" evidence="1">
    <location>
        <begin position="231"/>
        <end position="260"/>
    </location>
</feature>
<keyword evidence="3" id="KW-1185">Reference proteome</keyword>
<feature type="compositionally biased region" description="Polar residues" evidence="1">
    <location>
        <begin position="117"/>
        <end position="141"/>
    </location>
</feature>
<dbReference type="GO" id="GO:0043622">
    <property type="term" value="P:cortical microtubule organization"/>
    <property type="evidence" value="ECO:0007669"/>
    <property type="project" value="TreeGrafter"/>
</dbReference>
<evidence type="ECO:0000256" key="1">
    <source>
        <dbReference type="SAM" id="MobiDB-lite"/>
    </source>
</evidence>
<name>A0AAV7E605_ARIFI</name>